<reference evidence="7" key="1">
    <citation type="submission" date="2016-10" db="EMBL/GenBank/DDBJ databases">
        <authorList>
            <person name="Varghese N."/>
            <person name="Submissions S."/>
        </authorList>
    </citation>
    <scope>NUCLEOTIDE SEQUENCE [LARGE SCALE GENOMIC DNA]</scope>
    <source>
        <strain evidence="7">N6PO6</strain>
    </source>
</reference>
<sequence>MKAILRVVSLVVIHVVVIITTPRGATLGGIKA</sequence>
<protein>
    <recommendedName>
        <fullName evidence="1">ilv operon leader peptide</fullName>
    </recommendedName>
    <alternativeName>
        <fullName evidence="5">ilvGMEDA operon attenuator peptide</fullName>
    </alternativeName>
</protein>
<keyword evidence="3" id="KW-0428">Leader peptide</keyword>
<evidence type="ECO:0000256" key="5">
    <source>
        <dbReference type="ARBA" id="ARBA00033168"/>
    </source>
</evidence>
<dbReference type="Pfam" id="PF08046">
    <property type="entry name" value="IlvGEDA_leader"/>
    <property type="match status" value="1"/>
</dbReference>
<evidence type="ECO:0000256" key="1">
    <source>
        <dbReference type="ARBA" id="ARBA00017652"/>
    </source>
</evidence>
<dbReference type="InterPro" id="IPR012567">
    <property type="entry name" value="IlvGEDA_leader"/>
</dbReference>
<name>A0A1I4YRP3_9GAMM</name>
<organism evidence="6 7">
    <name type="scientific">Izhakiella capsodis</name>
    <dbReference type="NCBI Taxonomy" id="1367852"/>
    <lineage>
        <taxon>Bacteria</taxon>
        <taxon>Pseudomonadati</taxon>
        <taxon>Pseudomonadota</taxon>
        <taxon>Gammaproteobacteria</taxon>
        <taxon>Enterobacterales</taxon>
        <taxon>Erwiniaceae</taxon>
        <taxon>Izhakiella</taxon>
    </lineage>
</organism>
<dbReference type="RefSeq" id="WP_143088818.1">
    <property type="nucleotide sequence ID" value="NZ_FOVC01000007.1"/>
</dbReference>
<dbReference type="AlphaFoldDB" id="A0A1I4YRP3"/>
<keyword evidence="7" id="KW-1185">Reference proteome</keyword>
<dbReference type="GO" id="GO:0008652">
    <property type="term" value="P:amino acid biosynthetic process"/>
    <property type="evidence" value="ECO:0007669"/>
    <property type="project" value="UniProtKB-KW"/>
</dbReference>
<accession>A0A1I4YRP3</accession>
<gene>
    <name evidence="6" type="ORF">SAMN05216516_1078</name>
</gene>
<dbReference type="STRING" id="1367852.SAMN05216516_1078"/>
<keyword evidence="2" id="KW-0028">Amino-acid biosynthesis</keyword>
<dbReference type="GO" id="GO:0009082">
    <property type="term" value="P:branched-chain amino acid biosynthetic process"/>
    <property type="evidence" value="ECO:0007669"/>
    <property type="project" value="UniProtKB-KW"/>
</dbReference>
<keyword evidence="4" id="KW-0100">Branched-chain amino acid biosynthesis</keyword>
<evidence type="ECO:0000313" key="6">
    <source>
        <dbReference type="EMBL" id="SFN40718.1"/>
    </source>
</evidence>
<evidence type="ECO:0000256" key="3">
    <source>
        <dbReference type="ARBA" id="ARBA00022623"/>
    </source>
</evidence>
<dbReference type="EMBL" id="FOVC01000007">
    <property type="protein sequence ID" value="SFN40718.1"/>
    <property type="molecule type" value="Genomic_DNA"/>
</dbReference>
<dbReference type="Proteomes" id="UP000242222">
    <property type="component" value="Unassembled WGS sequence"/>
</dbReference>
<evidence type="ECO:0000256" key="2">
    <source>
        <dbReference type="ARBA" id="ARBA00022605"/>
    </source>
</evidence>
<evidence type="ECO:0000256" key="4">
    <source>
        <dbReference type="ARBA" id="ARBA00023304"/>
    </source>
</evidence>
<proteinExistence type="predicted"/>
<evidence type="ECO:0000313" key="7">
    <source>
        <dbReference type="Proteomes" id="UP000242222"/>
    </source>
</evidence>